<name>A0A8J6PNF9_9HYPH</name>
<keyword evidence="1" id="KW-0472">Membrane</keyword>
<feature type="transmembrane region" description="Helical" evidence="1">
    <location>
        <begin position="119"/>
        <end position="145"/>
    </location>
</feature>
<evidence type="ECO:0008006" key="4">
    <source>
        <dbReference type="Google" id="ProtNLM"/>
    </source>
</evidence>
<reference evidence="2" key="1">
    <citation type="submission" date="2020-09" db="EMBL/GenBank/DDBJ databases">
        <title>Genome seq and assembly of Tianweitania sp.</title>
        <authorList>
            <person name="Chhetri G."/>
        </authorList>
    </citation>
    <scope>NUCLEOTIDE SEQUENCE</scope>
    <source>
        <strain evidence="2">Rool2</strain>
    </source>
</reference>
<evidence type="ECO:0000313" key="2">
    <source>
        <dbReference type="EMBL" id="MBD0415147.1"/>
    </source>
</evidence>
<sequence>MSLREPVRKRIVLHFPGFEPLDAASHHDRYSRSAQQSAALWDIDVAVGPLSESGRDFEVESSGPGWHTTSRIYLFDHAAVVNGLNGRPLPHRIASGFLSAARVVAEGGAFGYFKHAWRFGLFFVFPFLLVALALTVSLAIAAVPYWFGLSAWFWIASVPVAYAFFVWLFVPWSDGLHTLHLFSDWEMAVAVARLDHSTINTWLEECAAAARIALEEPADEYVISSHSMGSSVAVQVVGMLMEKEPALFEGKRVVFVTLGGAVLQCALLGSARVLRARVGLIARAKEVFWLEVHCLTDIVHFYKSKVVAAVGHPDAPQPKIAFIRLKSMLTPERYKRIKKDPLRVHRQYVLASDVRAPFDFTLMTAGPLPAASFAEHSPANMPRLHTGD</sequence>
<evidence type="ECO:0000313" key="3">
    <source>
        <dbReference type="Proteomes" id="UP000643405"/>
    </source>
</evidence>
<gene>
    <name evidence="2" type="ORF">ICI42_10825</name>
</gene>
<keyword evidence="1" id="KW-0812">Transmembrane</keyword>
<dbReference type="AlphaFoldDB" id="A0A8J6PNF9"/>
<keyword evidence="1" id="KW-1133">Transmembrane helix</keyword>
<keyword evidence="3" id="KW-1185">Reference proteome</keyword>
<feature type="transmembrane region" description="Helical" evidence="1">
    <location>
        <begin position="151"/>
        <end position="170"/>
    </location>
</feature>
<proteinExistence type="predicted"/>
<accession>A0A8J6PNF9</accession>
<dbReference type="EMBL" id="JACVVX010000003">
    <property type="protein sequence ID" value="MBD0415147.1"/>
    <property type="molecule type" value="Genomic_DNA"/>
</dbReference>
<organism evidence="2 3">
    <name type="scientific">Oryzicola mucosus</name>
    <dbReference type="NCBI Taxonomy" id="2767425"/>
    <lineage>
        <taxon>Bacteria</taxon>
        <taxon>Pseudomonadati</taxon>
        <taxon>Pseudomonadota</taxon>
        <taxon>Alphaproteobacteria</taxon>
        <taxon>Hyphomicrobiales</taxon>
        <taxon>Phyllobacteriaceae</taxon>
        <taxon>Oryzicola</taxon>
    </lineage>
</organism>
<comment type="caution">
    <text evidence="2">The sequence shown here is derived from an EMBL/GenBank/DDBJ whole genome shotgun (WGS) entry which is preliminary data.</text>
</comment>
<dbReference type="Proteomes" id="UP000643405">
    <property type="component" value="Unassembled WGS sequence"/>
</dbReference>
<protein>
    <recommendedName>
        <fullName evidence="4">Transmembrane protein</fullName>
    </recommendedName>
</protein>
<evidence type="ECO:0000256" key="1">
    <source>
        <dbReference type="SAM" id="Phobius"/>
    </source>
</evidence>